<accession>A0AAV2FE68</accession>
<organism evidence="3 4">
    <name type="scientific">Linum trigynum</name>
    <dbReference type="NCBI Taxonomy" id="586398"/>
    <lineage>
        <taxon>Eukaryota</taxon>
        <taxon>Viridiplantae</taxon>
        <taxon>Streptophyta</taxon>
        <taxon>Embryophyta</taxon>
        <taxon>Tracheophyta</taxon>
        <taxon>Spermatophyta</taxon>
        <taxon>Magnoliopsida</taxon>
        <taxon>eudicotyledons</taxon>
        <taxon>Gunneridae</taxon>
        <taxon>Pentapetalae</taxon>
        <taxon>rosids</taxon>
        <taxon>fabids</taxon>
        <taxon>Malpighiales</taxon>
        <taxon>Linaceae</taxon>
        <taxon>Linum</taxon>
    </lineage>
</organism>
<sequence>MNALRLSCQQLQQSGRATSKAITGVASYCRSRTSPPALSSAPPDSLASRVWRSGPSIGFFSTEPEPSPPHPAPSLYKRIESVRDPKTSIIPVLDQWVREGNPVGEQLRFLVARLKSYKRFHHALQISNWMSARCIVQFSFKDAATRLELVYRVHGLAEAENYFNNLSKKMKWRNVYCALLYIYVQEKCVEKAEAVVQEMKEKCMGCCSFPFNLLINLYHQVGDFHKLDPLLEQMQKEGIPYDKYTRKNLISAYSAASNIPRMEGIINQIEENPLDSGAVSWDVYTTAASGYLNVGLTDKALAMLKKAEEKMPKHRRATAVEFLLTLYTKAGDKGEVHRVWNAYKPTHEPFAILYSCMITCLSKLNDLEGAESIHEEFESNCSVYDFRVLNKLLVAYCKRGLMEKGESVLEEAAERRVCYASSWHILAIGYVNHGLMGKAVEMLKRALSVGRRSWRPSPAILDSCFEYLEKQGDVDGMEELAQLLKEEGPLSRELYHRFVRTYIAAEKSTDDDEENMTTSGTVA</sequence>
<dbReference type="AlphaFoldDB" id="A0AAV2FE68"/>
<dbReference type="SUPFAM" id="SSF48452">
    <property type="entry name" value="TPR-like"/>
    <property type="match status" value="1"/>
</dbReference>
<dbReference type="GO" id="GO:0003729">
    <property type="term" value="F:mRNA binding"/>
    <property type="evidence" value="ECO:0007669"/>
    <property type="project" value="UniProtKB-ARBA"/>
</dbReference>
<name>A0AAV2FE68_9ROSI</name>
<evidence type="ECO:0000256" key="2">
    <source>
        <dbReference type="ARBA" id="ARBA00022737"/>
    </source>
</evidence>
<evidence type="ECO:0000313" key="4">
    <source>
        <dbReference type="Proteomes" id="UP001497516"/>
    </source>
</evidence>
<evidence type="ECO:0000313" key="3">
    <source>
        <dbReference type="EMBL" id="CAL1396570.1"/>
    </source>
</evidence>
<dbReference type="Gene3D" id="1.25.40.10">
    <property type="entry name" value="Tetratricopeptide repeat domain"/>
    <property type="match status" value="2"/>
</dbReference>
<evidence type="ECO:0008006" key="5">
    <source>
        <dbReference type="Google" id="ProtNLM"/>
    </source>
</evidence>
<dbReference type="Pfam" id="PF01535">
    <property type="entry name" value="PPR"/>
    <property type="match status" value="5"/>
</dbReference>
<keyword evidence="4" id="KW-1185">Reference proteome</keyword>
<proteinExistence type="inferred from homology"/>
<gene>
    <name evidence="3" type="ORF">LTRI10_LOCUS36928</name>
</gene>
<dbReference type="InterPro" id="IPR002885">
    <property type="entry name" value="PPR_rpt"/>
</dbReference>
<keyword evidence="2" id="KW-0677">Repeat</keyword>
<evidence type="ECO:0000256" key="1">
    <source>
        <dbReference type="ARBA" id="ARBA00007626"/>
    </source>
</evidence>
<protein>
    <recommendedName>
        <fullName evidence="5">Pentatricopeptide repeat-containing protein</fullName>
    </recommendedName>
</protein>
<dbReference type="GO" id="GO:0005739">
    <property type="term" value="C:mitochondrion"/>
    <property type="evidence" value="ECO:0007669"/>
    <property type="project" value="TreeGrafter"/>
</dbReference>
<dbReference type="InterPro" id="IPR011990">
    <property type="entry name" value="TPR-like_helical_dom_sf"/>
</dbReference>
<dbReference type="PANTHER" id="PTHR45717:SF6">
    <property type="entry name" value="PENTACOTRIPEPTIDE-REPEAT REGION OF PRORP DOMAIN-CONTAINING PROTEIN"/>
    <property type="match status" value="1"/>
</dbReference>
<dbReference type="PANTHER" id="PTHR45717">
    <property type="entry name" value="OS12G0527900 PROTEIN"/>
    <property type="match status" value="1"/>
</dbReference>
<dbReference type="NCBIfam" id="TIGR00756">
    <property type="entry name" value="PPR"/>
    <property type="match status" value="2"/>
</dbReference>
<comment type="similarity">
    <text evidence="1">Belongs to the PPR family. P subfamily.</text>
</comment>
<reference evidence="3 4" key="1">
    <citation type="submission" date="2024-04" db="EMBL/GenBank/DDBJ databases">
        <authorList>
            <person name="Fracassetti M."/>
        </authorList>
    </citation>
    <scope>NUCLEOTIDE SEQUENCE [LARGE SCALE GENOMIC DNA]</scope>
</reference>
<dbReference type="Proteomes" id="UP001497516">
    <property type="component" value="Chromosome 6"/>
</dbReference>
<dbReference type="EMBL" id="OZ034819">
    <property type="protein sequence ID" value="CAL1396570.1"/>
    <property type="molecule type" value="Genomic_DNA"/>
</dbReference>